<evidence type="ECO:0000313" key="2">
    <source>
        <dbReference type="EMBL" id="MDQ0216296.1"/>
    </source>
</evidence>
<keyword evidence="3" id="KW-1185">Reference proteome</keyword>
<comment type="caution">
    <text evidence="2">The sequence shown here is derived from an EMBL/GenBank/DDBJ whole genome shotgun (WGS) entry which is preliminary data.</text>
</comment>
<dbReference type="InterPro" id="IPR044927">
    <property type="entry name" value="Endonuclea_NS_2"/>
</dbReference>
<protein>
    <submittedName>
        <fullName evidence="2">Ribonuclease toxin of YeeF-YezG toxin-antitoxin module</fullName>
    </submittedName>
</protein>
<dbReference type="Gene3D" id="3.40.570.10">
    <property type="entry name" value="Extracellular Endonuclease, subunit A"/>
    <property type="match status" value="1"/>
</dbReference>
<proteinExistence type="predicted"/>
<feature type="domain" description="Type VII secretion system protein EssD-like" evidence="1">
    <location>
        <begin position="99"/>
        <end position="228"/>
    </location>
</feature>
<sequence>MNDDAKKTLESLRHYIGEIQVPVRLRQEKLSIGTGDVSIYGVETKTLREINQQAFSVKDDRVRGVTKGTGNGNIVNEVKEIDFGKHIIKGENGKKQLLPNTKYVTNDNYKYTTDELGRIVNVDAPELVLKKANRNKYAQANVGGRDRLPDDDGGHLIGAQFNGPPDIDNLVPQNSQINRRGGVWYEMETEWANALKEVPPKKVSVSNEPIYSNNSMRPDSFMVEYEIEGQFPVIREIANKSGG</sequence>
<reference evidence="2" key="1">
    <citation type="submission" date="2023-07" db="EMBL/GenBank/DDBJ databases">
        <title>Genomic Encyclopedia of Type Strains, Phase IV (KMG-IV): sequencing the most valuable type-strain genomes for metagenomic binning, comparative biology and taxonomic classification.</title>
        <authorList>
            <person name="Goeker M."/>
        </authorList>
    </citation>
    <scope>NUCLEOTIDE SEQUENCE</scope>
    <source>
        <strain evidence="2">DSM 23947</strain>
    </source>
</reference>
<name>A0AAJ1T463_9BACI</name>
<dbReference type="EMBL" id="JAUSUC010000043">
    <property type="protein sequence ID" value="MDQ0216296.1"/>
    <property type="molecule type" value="Genomic_DNA"/>
</dbReference>
<dbReference type="AlphaFoldDB" id="A0AAJ1T463"/>
<dbReference type="Pfam" id="PF13930">
    <property type="entry name" value="Endonuclea_NS_2"/>
    <property type="match status" value="1"/>
</dbReference>
<dbReference type="RefSeq" id="WP_307258302.1">
    <property type="nucleotide sequence ID" value="NZ_JAUSUC010000043.1"/>
</dbReference>
<gene>
    <name evidence="2" type="ORF">J2S13_002737</name>
</gene>
<evidence type="ECO:0000313" key="3">
    <source>
        <dbReference type="Proteomes" id="UP001237207"/>
    </source>
</evidence>
<evidence type="ECO:0000259" key="1">
    <source>
        <dbReference type="Pfam" id="PF13930"/>
    </source>
</evidence>
<organism evidence="2 3">
    <name type="scientific">Oikeobacillus pervagus</name>
    <dbReference type="NCBI Taxonomy" id="1325931"/>
    <lineage>
        <taxon>Bacteria</taxon>
        <taxon>Bacillati</taxon>
        <taxon>Bacillota</taxon>
        <taxon>Bacilli</taxon>
        <taxon>Bacillales</taxon>
        <taxon>Bacillaceae</taxon>
        <taxon>Oikeobacillus</taxon>
    </lineage>
</organism>
<dbReference type="Proteomes" id="UP001237207">
    <property type="component" value="Unassembled WGS sequence"/>
</dbReference>
<accession>A0AAJ1T463</accession>
<dbReference type="InterPro" id="IPR044929">
    <property type="entry name" value="DNA/RNA_non-sp_Endonuclease_sf"/>
</dbReference>